<dbReference type="Gene3D" id="3.40.50.150">
    <property type="entry name" value="Vaccinia Virus protein VP39"/>
    <property type="match status" value="1"/>
</dbReference>
<dbReference type="SUPFAM" id="SSF53335">
    <property type="entry name" value="S-adenosyl-L-methionine-dependent methyltransferases"/>
    <property type="match status" value="1"/>
</dbReference>
<feature type="region of interest" description="Disordered" evidence="1">
    <location>
        <begin position="1"/>
        <end position="23"/>
    </location>
</feature>
<dbReference type="InterPro" id="IPR029063">
    <property type="entry name" value="SAM-dependent_MTases_sf"/>
</dbReference>
<dbReference type="Proteomes" id="UP000610124">
    <property type="component" value="Unassembled WGS sequence"/>
</dbReference>
<name>A0A8H9HJP5_KITAU</name>
<reference evidence="2" key="1">
    <citation type="journal article" date="2014" name="Int. J. Syst. Evol. Microbiol.">
        <title>Complete genome sequence of Corynebacterium casei LMG S-19264T (=DSM 44701T), isolated from a smear-ripened cheese.</title>
        <authorList>
            <consortium name="US DOE Joint Genome Institute (JGI-PGF)"/>
            <person name="Walter F."/>
            <person name="Albersmeier A."/>
            <person name="Kalinowski J."/>
            <person name="Ruckert C."/>
        </authorList>
    </citation>
    <scope>NUCLEOTIDE SEQUENCE</scope>
    <source>
        <strain evidence="2">JCM 4434</strain>
    </source>
</reference>
<evidence type="ECO:0008006" key="4">
    <source>
        <dbReference type="Google" id="ProtNLM"/>
    </source>
</evidence>
<dbReference type="Pfam" id="PF04672">
    <property type="entry name" value="Methyltransf_19"/>
    <property type="match status" value="1"/>
</dbReference>
<gene>
    <name evidence="2" type="ORF">GCM10010502_19520</name>
</gene>
<dbReference type="AlphaFoldDB" id="A0A8H9HJP5"/>
<sequence length="288" mass="31191">MSMGETWMTVTDPDPAEPAGPQIRQDIPHSARMYDYFLGGKDNFAVDREAAERVLTAFPTMRTAVRANRTFMHRATRALARRGLSQWLDIGTGIPTSPNLHEVAQAVEPRARVVYADNDPVVLAHSRALMTSTPQGRTAYVHGDVRDPASILTTPQVAETLDLTRPVVLSMVALLHFVPDLDDARAIVEHLLNPLPAGSALVLSHATAELDPPGASKVEEIYNQAGTSLRLRSRAEFATLFEGLDLLDPGIVPAHRWHPDGTDGAADLLPATVTDAQVSFYAGVALKP</sequence>
<evidence type="ECO:0000256" key="1">
    <source>
        <dbReference type="SAM" id="MobiDB-lite"/>
    </source>
</evidence>
<dbReference type="PIRSF" id="PIRSF017393">
    <property type="entry name" value="MTase_SAV2177"/>
    <property type="match status" value="1"/>
</dbReference>
<evidence type="ECO:0000313" key="3">
    <source>
        <dbReference type="Proteomes" id="UP000610124"/>
    </source>
</evidence>
<accession>A0A8H9HJP5</accession>
<protein>
    <recommendedName>
        <fullName evidence="4">Methyltransferase</fullName>
    </recommendedName>
</protein>
<dbReference type="InterPro" id="IPR006764">
    <property type="entry name" value="SAM_dep_MeTrfase_SAV2177_type"/>
</dbReference>
<dbReference type="EMBL" id="BMUB01000004">
    <property type="protein sequence ID" value="GGU68624.1"/>
    <property type="molecule type" value="Genomic_DNA"/>
</dbReference>
<evidence type="ECO:0000313" key="2">
    <source>
        <dbReference type="EMBL" id="GGU68624.1"/>
    </source>
</evidence>
<comment type="caution">
    <text evidence="2">The sequence shown here is derived from an EMBL/GenBank/DDBJ whole genome shotgun (WGS) entry which is preliminary data.</text>
</comment>
<proteinExistence type="predicted"/>
<organism evidence="2 3">
    <name type="scientific">Kitasatospora aureofaciens</name>
    <name type="common">Streptomyces aureofaciens</name>
    <dbReference type="NCBI Taxonomy" id="1894"/>
    <lineage>
        <taxon>Bacteria</taxon>
        <taxon>Bacillati</taxon>
        <taxon>Actinomycetota</taxon>
        <taxon>Actinomycetes</taxon>
        <taxon>Kitasatosporales</taxon>
        <taxon>Streptomycetaceae</taxon>
        <taxon>Kitasatospora</taxon>
    </lineage>
</organism>
<reference evidence="2" key="2">
    <citation type="submission" date="2020-09" db="EMBL/GenBank/DDBJ databases">
        <authorList>
            <person name="Sun Q."/>
            <person name="Ohkuma M."/>
        </authorList>
    </citation>
    <scope>NUCLEOTIDE SEQUENCE</scope>
    <source>
        <strain evidence="2">JCM 4434</strain>
    </source>
</reference>